<evidence type="ECO:0000313" key="3">
    <source>
        <dbReference type="EMBL" id="MEC4717992.1"/>
    </source>
</evidence>
<evidence type="ECO:0000256" key="1">
    <source>
        <dbReference type="SAM" id="Phobius"/>
    </source>
</evidence>
<gene>
    <name evidence="3" type="ORF">RY831_02410</name>
</gene>
<protein>
    <submittedName>
        <fullName evidence="3">DUF802 domain-containing protein</fullName>
    </submittedName>
</protein>
<name>A0ABU6J301_9BURK</name>
<organism evidence="3 4">
    <name type="scientific">Noviherbaspirillum album</name>
    <dbReference type="NCBI Taxonomy" id="3080276"/>
    <lineage>
        <taxon>Bacteria</taxon>
        <taxon>Pseudomonadati</taxon>
        <taxon>Pseudomonadota</taxon>
        <taxon>Betaproteobacteria</taxon>
        <taxon>Burkholderiales</taxon>
        <taxon>Oxalobacteraceae</taxon>
        <taxon>Noviherbaspirillum</taxon>
    </lineage>
</organism>
<feature type="transmembrane region" description="Helical" evidence="1">
    <location>
        <begin position="5"/>
        <end position="22"/>
    </location>
</feature>
<evidence type="ECO:0000313" key="4">
    <source>
        <dbReference type="Proteomes" id="UP001352263"/>
    </source>
</evidence>
<keyword evidence="1" id="KW-1133">Transmembrane helix</keyword>
<feature type="transmembrane region" description="Helical" evidence="1">
    <location>
        <begin position="107"/>
        <end position="135"/>
    </location>
</feature>
<sequence length="722" mass="77346">MNRHLYTAVFILGALGIIWIGAGFFSSSLLALLMTGVIGAVYVFGALELRRFRQATSALSAALAAIPDHLSDLDGWLAGLPPSLRNPVRLRIEGERVALPGPALTPYLVGMLVMLGMLGTFLGMVVTLKGAVFALEKTTDLEAIRSALSVPVSGLGLAFGTSVAGVAASAMLGLMSALSRRERMQAAQVLDTKIATVLRRFSLVHQRQETYRALQLQSQALPQVADRLQAMMTQMESMSQQLNQRLLGNQEDFHRNVKSVYAELARSVEQSLRENLGRSAHVAGESIKPVVEAAMSGIAREATATHERMAATVQMQLDGLSARFGESAAAVAQTWTAAQKSQEQASAAIVADVGRSLHAFSETFEQRSQALVSAIGQAYHGLQAEQTERDALRQQAWTQSLEAMAASLAGELRQTGAQTMAQQQAVCDTLNRTAQDIAGQVQASASGTLAETARLVSGAEELMRSRIAAEAQWLEQHRERMDRLAGLLQSELGALRQEEAARGDAAVERLGQLQSALASHLTTLGTALEEPITRLIETASEAPRAAAEVIGQLREQISGSVARDNELLEERSRIMETLSGLLDAINHASVEQRGVIDSLVASSAATLNATAGAFSENVAAETAKLSDISAHVISSAVDVASLGEAFGYAVSSFNDANEKLIASLQRIEGAMDKSMSRSDEQLAYYVAQAREIIDLSMTSQKEIFDELRQLPSRQALAAEEVR</sequence>
<keyword evidence="1" id="KW-0812">Transmembrane</keyword>
<dbReference type="EMBL" id="JAWIIV010000001">
    <property type="protein sequence ID" value="MEC4717992.1"/>
    <property type="molecule type" value="Genomic_DNA"/>
</dbReference>
<reference evidence="3 4" key="1">
    <citation type="submission" date="2023-10" db="EMBL/GenBank/DDBJ databases">
        <title>Noviherbaspirillum sp. CPCC 100848 genome assembly.</title>
        <authorList>
            <person name="Li X.Y."/>
            <person name="Fang X.M."/>
        </authorList>
    </citation>
    <scope>NUCLEOTIDE SEQUENCE [LARGE SCALE GENOMIC DNA]</scope>
    <source>
        <strain evidence="3 4">CPCC 100848</strain>
    </source>
</reference>
<feature type="domain" description="DUF802" evidence="2">
    <location>
        <begin position="320"/>
        <end position="372"/>
    </location>
</feature>
<comment type="caution">
    <text evidence="3">The sequence shown here is derived from an EMBL/GenBank/DDBJ whole genome shotgun (WGS) entry which is preliminary data.</text>
</comment>
<accession>A0ABU6J301</accession>
<proteinExistence type="predicted"/>
<dbReference type="RefSeq" id="WP_326504732.1">
    <property type="nucleotide sequence ID" value="NZ_JAWIIV010000001.1"/>
</dbReference>
<dbReference type="SUPFAM" id="SSF58113">
    <property type="entry name" value="Apolipoprotein A-I"/>
    <property type="match status" value="1"/>
</dbReference>
<keyword evidence="4" id="KW-1185">Reference proteome</keyword>
<keyword evidence="1" id="KW-0472">Membrane</keyword>
<dbReference type="Pfam" id="PF05650">
    <property type="entry name" value="DUF802"/>
    <property type="match status" value="1"/>
</dbReference>
<dbReference type="InterPro" id="IPR008520">
    <property type="entry name" value="DUF802"/>
</dbReference>
<evidence type="ECO:0000259" key="2">
    <source>
        <dbReference type="Pfam" id="PF05650"/>
    </source>
</evidence>
<feature type="transmembrane region" description="Helical" evidence="1">
    <location>
        <begin position="155"/>
        <end position="178"/>
    </location>
</feature>
<dbReference type="Proteomes" id="UP001352263">
    <property type="component" value="Unassembled WGS sequence"/>
</dbReference>
<feature type="transmembrane region" description="Helical" evidence="1">
    <location>
        <begin position="28"/>
        <end position="47"/>
    </location>
</feature>